<keyword evidence="7" id="KW-0131">Cell cycle</keyword>
<dbReference type="EMBL" id="LGRX02012911">
    <property type="protein sequence ID" value="KAK3266652.1"/>
    <property type="molecule type" value="Genomic_DNA"/>
</dbReference>
<dbReference type="InterPro" id="IPR024599">
    <property type="entry name" value="RB_N"/>
</dbReference>
<reference evidence="11 12" key="1">
    <citation type="journal article" date="2015" name="Genome Biol. Evol.">
        <title>Comparative Genomics of a Bacterivorous Green Alga Reveals Evolutionary Causalities and Consequences of Phago-Mixotrophic Mode of Nutrition.</title>
        <authorList>
            <person name="Burns J.A."/>
            <person name="Paasch A."/>
            <person name="Narechania A."/>
            <person name="Kim E."/>
        </authorList>
    </citation>
    <scope>NUCLEOTIDE SEQUENCE [LARGE SCALE GENOMIC DNA]</scope>
    <source>
        <strain evidence="11 12">PLY_AMNH</strain>
    </source>
</reference>
<evidence type="ECO:0000313" key="12">
    <source>
        <dbReference type="Proteomes" id="UP001190700"/>
    </source>
</evidence>
<dbReference type="Pfam" id="PF11934">
    <property type="entry name" value="DUF3452"/>
    <property type="match status" value="1"/>
</dbReference>
<feature type="region of interest" description="Disordered" evidence="8">
    <location>
        <begin position="896"/>
        <end position="955"/>
    </location>
</feature>
<dbReference type="Pfam" id="PF01857">
    <property type="entry name" value="RB_B"/>
    <property type="match status" value="1"/>
</dbReference>
<dbReference type="SMART" id="SM01368">
    <property type="entry name" value="RB_A"/>
    <property type="match status" value="1"/>
</dbReference>
<dbReference type="GO" id="GO:2000134">
    <property type="term" value="P:negative regulation of G1/S transition of mitotic cell cycle"/>
    <property type="evidence" value="ECO:0007669"/>
    <property type="project" value="TreeGrafter"/>
</dbReference>
<dbReference type="GO" id="GO:0000977">
    <property type="term" value="F:RNA polymerase II transcription regulatory region sequence-specific DNA binding"/>
    <property type="evidence" value="ECO:0007669"/>
    <property type="project" value="TreeGrafter"/>
</dbReference>
<dbReference type="GO" id="GO:0005634">
    <property type="term" value="C:nucleus"/>
    <property type="evidence" value="ECO:0007669"/>
    <property type="project" value="UniProtKB-SubCell"/>
</dbReference>
<evidence type="ECO:0000256" key="6">
    <source>
        <dbReference type="ARBA" id="ARBA00023242"/>
    </source>
</evidence>
<dbReference type="SUPFAM" id="SSF47954">
    <property type="entry name" value="Cyclin-like"/>
    <property type="match status" value="2"/>
</dbReference>
<feature type="domain" description="Retinoblastoma-associated protein A-box" evidence="10">
    <location>
        <begin position="416"/>
        <end position="626"/>
    </location>
</feature>
<feature type="compositionally biased region" description="Low complexity" evidence="8">
    <location>
        <begin position="360"/>
        <end position="369"/>
    </location>
</feature>
<feature type="compositionally biased region" description="Polar residues" evidence="8">
    <location>
        <begin position="637"/>
        <end position="658"/>
    </location>
</feature>
<name>A0AAE0FVT0_9CHLO</name>
<feature type="compositionally biased region" description="Polar residues" evidence="8">
    <location>
        <begin position="908"/>
        <end position="949"/>
    </location>
</feature>
<dbReference type="Gene3D" id="1.10.472.10">
    <property type="entry name" value="Cyclin-like"/>
    <property type="match status" value="2"/>
</dbReference>
<dbReference type="Proteomes" id="UP001190700">
    <property type="component" value="Unassembled WGS sequence"/>
</dbReference>
<keyword evidence="3" id="KW-0678">Repressor</keyword>
<dbReference type="GO" id="GO:0030154">
    <property type="term" value="P:cell differentiation"/>
    <property type="evidence" value="ECO:0007669"/>
    <property type="project" value="TreeGrafter"/>
</dbReference>
<evidence type="ECO:0000256" key="1">
    <source>
        <dbReference type="ARBA" id="ARBA00004123"/>
    </source>
</evidence>
<sequence>MSAASQDEKVFSLSSTFETRCHAGGLDDIPAATKGTALKILRRIEDLFEGDSKVERLGLIPSQPCWQACSIFISSRANDEEVSSETPRVSCTRILRAFDVTEVEFFKELKQFLFQHNPVLQEEFGDIDLFQQLRMKEITTTFTFNAVMAEKYRGCLATWFKKVVSDDQTFVAPNHLSLLTTFGWLIFLIAKHELMEPLPDLVRCFSVLLCTVNFLIAQAPSSALKHQVSQTSEFNKRTSSGAADTLASLCSVYRVLDTQPVFNLMKQVDLLMMRHLEPLAPASSEASPSSDLYSCVRYNDLLKPNLLQQAVGKLDQVYNKIYLAKGDLDERDTLQQPDALQRRPSAVLQSPFSSPVRAAPKSPVVRSPTPRSPDLRLQRTPESRSNKLMLSPAQTPPRRPRSQVPFSPHRLSIEGTPVTSSLEATWWLKGVAAKHEDQPCRALCRELELCDAEFPEILKDGVAGLVERVFPPPEFEGTSAKKESASGTTPAERLLAETAASAASDSQQKRTQAIRLYYAVLQSILEAEKQQGHNVATLLPNSRFHRALLFCACEVVAHCYKDSRVAFPKSAQLLNICPLEITKVIESFISHMEGLPRVIKQHLYELEWRILESIAWQPSSAFYQLLAAARPQAAESSQEFGFQPHTPSMISEAGTSKVTPAPTNTQPSPPVPQSPPHRSMPAVSSMWSPETRRSAFRSFRLQRAYTPMTDIAIHVPKAFGSPEQSYPGADARADRSIKLLLRKVVKLAEIRARNLCERLSTDPHITQQVNRVVHHSVYEHTHLLFNRHLDQIILCSVYGVCKVNKIPTQFKHIIEEYKKIQYLCAPEIFRNVVIEQTEDFKVLRREDIIKFYNITFIPVIKKFLVTVNVNNQETCPLTESRTAAIAAASRGNDGFASILQRPSEDTEPSQTAPRSPPRSQVIPSADAQTGWGSPGFTSPSQPKGPNGLTSPGCLASPHRVHSGYNVFVHPPSSRPLFTSPLKRDPLCSPGGRRIIALSGEGTVVSQSFSNTLETINKQLRSKSEEGLDDGMPPSKRHKVT</sequence>
<evidence type="ECO:0000259" key="10">
    <source>
        <dbReference type="SMART" id="SM01368"/>
    </source>
</evidence>
<evidence type="ECO:0000256" key="3">
    <source>
        <dbReference type="ARBA" id="ARBA00022491"/>
    </source>
</evidence>
<comment type="similarity">
    <text evidence="2">Belongs to the retinoblastoma protein (RB) family.</text>
</comment>
<dbReference type="AlphaFoldDB" id="A0AAE0FVT0"/>
<dbReference type="InterPro" id="IPR002719">
    <property type="entry name" value="RB_B"/>
</dbReference>
<dbReference type="GO" id="GO:0000785">
    <property type="term" value="C:chromatin"/>
    <property type="evidence" value="ECO:0007669"/>
    <property type="project" value="TreeGrafter"/>
</dbReference>
<feature type="region of interest" description="Disordered" evidence="8">
    <location>
        <begin position="337"/>
        <end position="414"/>
    </location>
</feature>
<evidence type="ECO:0000313" key="11">
    <source>
        <dbReference type="EMBL" id="KAK3266652.1"/>
    </source>
</evidence>
<keyword evidence="4" id="KW-0805">Transcription regulation</keyword>
<dbReference type="SMART" id="SM01367">
    <property type="entry name" value="DUF3452"/>
    <property type="match status" value="1"/>
</dbReference>
<evidence type="ECO:0000256" key="4">
    <source>
        <dbReference type="ARBA" id="ARBA00023015"/>
    </source>
</evidence>
<dbReference type="InterPro" id="IPR028309">
    <property type="entry name" value="RB_fam"/>
</dbReference>
<keyword evidence="6" id="KW-0539">Nucleus</keyword>
<evidence type="ECO:0000256" key="8">
    <source>
        <dbReference type="SAM" id="MobiDB-lite"/>
    </source>
</evidence>
<dbReference type="Pfam" id="PF01858">
    <property type="entry name" value="RB_A"/>
    <property type="match status" value="1"/>
</dbReference>
<evidence type="ECO:0000259" key="9">
    <source>
        <dbReference type="SMART" id="SM01367"/>
    </source>
</evidence>
<dbReference type="Gene3D" id="1.10.472.140">
    <property type="match status" value="1"/>
</dbReference>
<evidence type="ECO:0000256" key="7">
    <source>
        <dbReference type="ARBA" id="ARBA00023306"/>
    </source>
</evidence>
<feature type="region of interest" description="Disordered" evidence="8">
    <location>
        <begin position="637"/>
        <end position="688"/>
    </location>
</feature>
<dbReference type="InterPro" id="IPR002720">
    <property type="entry name" value="RB_A"/>
</dbReference>
<evidence type="ECO:0000256" key="5">
    <source>
        <dbReference type="ARBA" id="ARBA00023163"/>
    </source>
</evidence>
<dbReference type="GO" id="GO:0005667">
    <property type="term" value="C:transcription regulator complex"/>
    <property type="evidence" value="ECO:0007669"/>
    <property type="project" value="TreeGrafter"/>
</dbReference>
<accession>A0AAE0FVT0</accession>
<feature type="domain" description="Retinoblastoma-associated protein N-terminal" evidence="9">
    <location>
        <begin position="75"/>
        <end position="218"/>
    </location>
</feature>
<dbReference type="PANTHER" id="PTHR13742">
    <property type="entry name" value="RETINOBLASTOMA-ASSOCIATED PROTEIN RB -RELATED"/>
    <property type="match status" value="1"/>
</dbReference>
<evidence type="ECO:0000256" key="2">
    <source>
        <dbReference type="ARBA" id="ARBA00009475"/>
    </source>
</evidence>
<keyword evidence="12" id="KW-1185">Reference proteome</keyword>
<dbReference type="PANTHER" id="PTHR13742:SF17">
    <property type="entry name" value="RE32990P-RELATED"/>
    <property type="match status" value="1"/>
</dbReference>
<organism evidence="11 12">
    <name type="scientific">Cymbomonas tetramitiformis</name>
    <dbReference type="NCBI Taxonomy" id="36881"/>
    <lineage>
        <taxon>Eukaryota</taxon>
        <taxon>Viridiplantae</taxon>
        <taxon>Chlorophyta</taxon>
        <taxon>Pyramimonadophyceae</taxon>
        <taxon>Pyramimonadales</taxon>
        <taxon>Pyramimonadaceae</taxon>
        <taxon>Cymbomonas</taxon>
    </lineage>
</organism>
<keyword evidence="5" id="KW-0804">Transcription</keyword>
<comment type="caution">
    <text evidence="11">The sequence shown here is derived from an EMBL/GenBank/DDBJ whole genome shotgun (WGS) entry which is preliminary data.</text>
</comment>
<proteinExistence type="inferred from homology"/>
<protein>
    <submittedName>
        <fullName evidence="11">Retinoblastoma-related protein 1</fullName>
    </submittedName>
</protein>
<feature type="compositionally biased region" description="Basic and acidic residues" evidence="8">
    <location>
        <begin position="373"/>
        <end position="385"/>
    </location>
</feature>
<comment type="subcellular location">
    <subcellularLocation>
        <location evidence="1">Nucleus</location>
    </subcellularLocation>
</comment>
<dbReference type="GO" id="GO:0006357">
    <property type="term" value="P:regulation of transcription by RNA polymerase II"/>
    <property type="evidence" value="ECO:0007669"/>
    <property type="project" value="InterPro"/>
</dbReference>
<dbReference type="InterPro" id="IPR036915">
    <property type="entry name" value="Cyclin-like_sf"/>
</dbReference>
<gene>
    <name evidence="11" type="ORF">CYMTET_24731</name>
</gene>
<feature type="region of interest" description="Disordered" evidence="8">
    <location>
        <begin position="1020"/>
        <end position="1040"/>
    </location>
</feature>